<reference evidence="3" key="1">
    <citation type="journal article" date="2014" name="Science">
        <title>Ancient hybridizations among the ancestral genomes of bread wheat.</title>
        <authorList>
            <consortium name="International Wheat Genome Sequencing Consortium,"/>
            <person name="Marcussen T."/>
            <person name="Sandve S.R."/>
            <person name="Heier L."/>
            <person name="Spannagl M."/>
            <person name="Pfeifer M."/>
            <person name="Jakobsen K.S."/>
            <person name="Wulff B.B."/>
            <person name="Steuernagel B."/>
            <person name="Mayer K.F."/>
            <person name="Olsen O.A."/>
        </authorList>
    </citation>
    <scope>NUCLEOTIDE SEQUENCE [LARGE SCALE GENOMIC DNA]</scope>
    <source>
        <strain evidence="3">cv. AL8/78</strain>
    </source>
</reference>
<dbReference type="Gramene" id="AET4Gv20136000.24">
    <property type="protein sequence ID" value="AET4Gv20136000.24"/>
    <property type="gene ID" value="AET4Gv20136000"/>
</dbReference>
<dbReference type="EnsemblPlants" id="AET4Gv20136000.6">
    <property type="protein sequence ID" value="AET4Gv20136000.6"/>
    <property type="gene ID" value="AET4Gv20136000"/>
</dbReference>
<dbReference type="GO" id="GO:0003972">
    <property type="term" value="F:RNA ligase (ATP) activity"/>
    <property type="evidence" value="ECO:0007669"/>
    <property type="project" value="InterPro"/>
</dbReference>
<dbReference type="PANTHER" id="PTHR35460">
    <property type="entry name" value="TRNA LIGASE 1"/>
    <property type="match status" value="1"/>
</dbReference>
<keyword evidence="1" id="KW-0472">Membrane</keyword>
<keyword evidence="1" id="KW-0812">Transmembrane</keyword>
<keyword evidence="1" id="KW-1133">Transmembrane helix</keyword>
<accession>A0A453HBF2</accession>
<sequence>MSFICWSHCFGTLKSAHLYTAGSCLNILILSVYIFARKSATSFFVAYDALCEVGTATPVCEALDKIADISVPGSKDHLKVQGEILEGLVARIVSHQSSDQMKEVLRSLSQAPLHGVDSDLGPSLREICAANRSDEKQKLKHFLKMSDLQCVQTTLIGLETVVLMLSLKTLINRLSLTFWKHILQTMQLRNCRRCFV</sequence>
<reference evidence="2" key="3">
    <citation type="journal article" date="2017" name="Nature">
        <title>Genome sequence of the progenitor of the wheat D genome Aegilops tauschii.</title>
        <authorList>
            <person name="Luo M.C."/>
            <person name="Gu Y.Q."/>
            <person name="Puiu D."/>
            <person name="Wang H."/>
            <person name="Twardziok S.O."/>
            <person name="Deal K.R."/>
            <person name="Huo N."/>
            <person name="Zhu T."/>
            <person name="Wang L."/>
            <person name="Wang Y."/>
            <person name="McGuire P.E."/>
            <person name="Liu S."/>
            <person name="Long H."/>
            <person name="Ramasamy R.K."/>
            <person name="Rodriguez J.C."/>
            <person name="Van S.L."/>
            <person name="Yuan L."/>
            <person name="Wang Z."/>
            <person name="Xia Z."/>
            <person name="Xiao L."/>
            <person name="Anderson O.D."/>
            <person name="Ouyang S."/>
            <person name="Liang Y."/>
            <person name="Zimin A.V."/>
            <person name="Pertea G."/>
            <person name="Qi P."/>
            <person name="Bennetzen J.L."/>
            <person name="Dai X."/>
            <person name="Dawson M.W."/>
            <person name="Muller H.G."/>
            <person name="Kugler K."/>
            <person name="Rivarola-Duarte L."/>
            <person name="Spannagl M."/>
            <person name="Mayer K.F.X."/>
            <person name="Lu F.H."/>
            <person name="Bevan M.W."/>
            <person name="Leroy P."/>
            <person name="Li P."/>
            <person name="You F.M."/>
            <person name="Sun Q."/>
            <person name="Liu Z."/>
            <person name="Lyons E."/>
            <person name="Wicker T."/>
            <person name="Salzberg S.L."/>
            <person name="Devos K.M."/>
            <person name="Dvorak J."/>
        </authorList>
    </citation>
    <scope>NUCLEOTIDE SEQUENCE [LARGE SCALE GENOMIC DNA]</scope>
    <source>
        <strain evidence="2">cv. AL8/78</strain>
    </source>
</reference>
<reference evidence="2" key="5">
    <citation type="journal article" date="2021" name="G3 (Bethesda)">
        <title>Aegilops tauschii genome assembly Aet v5.0 features greater sequence contiguity and improved annotation.</title>
        <authorList>
            <person name="Wang L."/>
            <person name="Zhu T."/>
            <person name="Rodriguez J.C."/>
            <person name="Deal K.R."/>
            <person name="Dubcovsky J."/>
            <person name="McGuire P.E."/>
            <person name="Lux T."/>
            <person name="Spannagl M."/>
            <person name="Mayer K.F.X."/>
            <person name="Baldrich P."/>
            <person name="Meyers B.C."/>
            <person name="Huo N."/>
            <person name="Gu Y.Q."/>
            <person name="Zhou H."/>
            <person name="Devos K.M."/>
            <person name="Bennetzen J.L."/>
            <person name="Unver T."/>
            <person name="Budak H."/>
            <person name="Gulick P.J."/>
            <person name="Galiba G."/>
            <person name="Kalapos B."/>
            <person name="Nelson D.R."/>
            <person name="Li P."/>
            <person name="You F.M."/>
            <person name="Luo M.C."/>
            <person name="Dvorak J."/>
        </authorList>
    </citation>
    <scope>NUCLEOTIDE SEQUENCE [LARGE SCALE GENOMIC DNA]</scope>
    <source>
        <strain evidence="2">cv. AL8/78</strain>
    </source>
</reference>
<protein>
    <submittedName>
        <fullName evidence="2">Uncharacterized protein</fullName>
    </submittedName>
</protein>
<proteinExistence type="predicted"/>
<dbReference type="GO" id="GO:0006388">
    <property type="term" value="P:tRNA splicing, via endonucleolytic cleavage and ligation"/>
    <property type="evidence" value="ECO:0007669"/>
    <property type="project" value="InterPro"/>
</dbReference>
<feature type="transmembrane region" description="Helical" evidence="1">
    <location>
        <begin position="16"/>
        <end position="36"/>
    </location>
</feature>
<dbReference type="AlphaFoldDB" id="A0A453HBF2"/>
<evidence type="ECO:0000313" key="3">
    <source>
        <dbReference type="Proteomes" id="UP000015105"/>
    </source>
</evidence>
<dbReference type="InterPro" id="IPR038837">
    <property type="entry name" value="tRNA_ligase_1"/>
</dbReference>
<dbReference type="PANTHER" id="PTHR35460:SF4">
    <property type="entry name" value="TRNA LIGASE PHOSPHODIESTERASE DOMAIN-CONTAINING PROTEIN"/>
    <property type="match status" value="1"/>
</dbReference>
<dbReference type="EnsemblPlants" id="AET4Gv20136000.24">
    <property type="protein sequence ID" value="AET4Gv20136000.24"/>
    <property type="gene ID" value="AET4Gv20136000"/>
</dbReference>
<dbReference type="Proteomes" id="UP000015105">
    <property type="component" value="Chromosome 4D"/>
</dbReference>
<evidence type="ECO:0000256" key="1">
    <source>
        <dbReference type="SAM" id="Phobius"/>
    </source>
</evidence>
<reference evidence="2" key="4">
    <citation type="submission" date="2019-03" db="UniProtKB">
        <authorList>
            <consortium name="EnsemblPlants"/>
        </authorList>
    </citation>
    <scope>IDENTIFICATION</scope>
</reference>
<name>A0A453HBF2_AEGTS</name>
<organism evidence="2 3">
    <name type="scientific">Aegilops tauschii subsp. strangulata</name>
    <name type="common">Goatgrass</name>
    <dbReference type="NCBI Taxonomy" id="200361"/>
    <lineage>
        <taxon>Eukaryota</taxon>
        <taxon>Viridiplantae</taxon>
        <taxon>Streptophyta</taxon>
        <taxon>Embryophyta</taxon>
        <taxon>Tracheophyta</taxon>
        <taxon>Spermatophyta</taxon>
        <taxon>Magnoliopsida</taxon>
        <taxon>Liliopsida</taxon>
        <taxon>Poales</taxon>
        <taxon>Poaceae</taxon>
        <taxon>BOP clade</taxon>
        <taxon>Pooideae</taxon>
        <taxon>Triticodae</taxon>
        <taxon>Triticeae</taxon>
        <taxon>Triticinae</taxon>
        <taxon>Aegilops</taxon>
    </lineage>
</organism>
<reference evidence="3" key="2">
    <citation type="journal article" date="2017" name="Nat. Plants">
        <title>The Aegilops tauschii genome reveals multiple impacts of transposons.</title>
        <authorList>
            <person name="Zhao G."/>
            <person name="Zou C."/>
            <person name="Li K."/>
            <person name="Wang K."/>
            <person name="Li T."/>
            <person name="Gao L."/>
            <person name="Zhang X."/>
            <person name="Wang H."/>
            <person name="Yang Z."/>
            <person name="Liu X."/>
            <person name="Jiang W."/>
            <person name="Mao L."/>
            <person name="Kong X."/>
            <person name="Jiao Y."/>
            <person name="Jia J."/>
        </authorList>
    </citation>
    <scope>NUCLEOTIDE SEQUENCE [LARGE SCALE GENOMIC DNA]</scope>
    <source>
        <strain evidence="3">cv. AL8/78</strain>
    </source>
</reference>
<dbReference type="Gramene" id="AET4Gv20136000.6">
    <property type="protein sequence ID" value="AET4Gv20136000.6"/>
    <property type="gene ID" value="AET4Gv20136000"/>
</dbReference>
<keyword evidence="3" id="KW-1185">Reference proteome</keyword>
<evidence type="ECO:0000313" key="2">
    <source>
        <dbReference type="EnsemblPlants" id="AET4Gv20136000.6"/>
    </source>
</evidence>